<evidence type="ECO:0000256" key="1">
    <source>
        <dbReference type="SAM" id="Phobius"/>
    </source>
</evidence>
<dbReference type="Proteomes" id="UP001330812">
    <property type="component" value="Chromosome"/>
</dbReference>
<protein>
    <submittedName>
        <fullName evidence="2">ABA4-like family protein</fullName>
    </submittedName>
</protein>
<keyword evidence="1" id="KW-1133">Transmembrane helix</keyword>
<keyword evidence="3" id="KW-1185">Reference proteome</keyword>
<feature type="transmembrane region" description="Helical" evidence="1">
    <location>
        <begin position="108"/>
        <end position="132"/>
    </location>
</feature>
<keyword evidence="1" id="KW-0472">Membrane</keyword>
<dbReference type="InterPro" id="IPR025461">
    <property type="entry name" value="ABA4-like"/>
</dbReference>
<feature type="transmembrane region" description="Helical" evidence="1">
    <location>
        <begin position="32"/>
        <end position="54"/>
    </location>
</feature>
<evidence type="ECO:0000313" key="2">
    <source>
        <dbReference type="EMBL" id="WSE29337.1"/>
    </source>
</evidence>
<reference evidence="2 3" key="1">
    <citation type="journal article" date="2015" name="Int. J. Syst. Evol. Microbiol.">
        <title>Amycolatopsis rhabdoformis sp. nov., an actinomycete isolated from a tropical forest soil.</title>
        <authorList>
            <person name="Souza W.R."/>
            <person name="Silva R.E."/>
            <person name="Goodfellow M."/>
            <person name="Busarakam K."/>
            <person name="Figueiro F.S."/>
            <person name="Ferreira D."/>
            <person name="Rodrigues-Filho E."/>
            <person name="Moraes L.A.B."/>
            <person name="Zucchi T.D."/>
        </authorList>
    </citation>
    <scope>NUCLEOTIDE SEQUENCE [LARGE SCALE GENOMIC DNA]</scope>
    <source>
        <strain evidence="2 3">NCIMB 14900</strain>
    </source>
</reference>
<evidence type="ECO:0000313" key="3">
    <source>
        <dbReference type="Proteomes" id="UP001330812"/>
    </source>
</evidence>
<dbReference type="EMBL" id="CP142149">
    <property type="protein sequence ID" value="WSE29337.1"/>
    <property type="molecule type" value="Genomic_DNA"/>
</dbReference>
<dbReference type="RefSeq" id="WP_326568301.1">
    <property type="nucleotide sequence ID" value="NZ_CP142149.1"/>
</dbReference>
<proteinExistence type="predicted"/>
<gene>
    <name evidence="2" type="ORF">VSH64_42130</name>
</gene>
<accession>A0ABZ1I4P3</accession>
<sequence length="141" mass="16151">MTQQLFTWTFPLATPFWALMIFAPTWRWTRRIMASPWVPLLPLVCYFALALPHFGELWQAASRPDLTLLQAFAGSATGAALLWAQLIAFDLFLGRWMFFEARRLGVPWWLVSPVLVLTIFLSPFGLVVFLIVRGVRIRSAP</sequence>
<name>A0ABZ1I4P3_9PSEU</name>
<keyword evidence="1" id="KW-0812">Transmembrane</keyword>
<feature type="transmembrane region" description="Helical" evidence="1">
    <location>
        <begin position="5"/>
        <end position="26"/>
    </location>
</feature>
<dbReference type="Pfam" id="PF14108">
    <property type="entry name" value="ABA4-like"/>
    <property type="match status" value="1"/>
</dbReference>
<organism evidence="2 3">
    <name type="scientific">Amycolatopsis rhabdoformis</name>
    <dbReference type="NCBI Taxonomy" id="1448059"/>
    <lineage>
        <taxon>Bacteria</taxon>
        <taxon>Bacillati</taxon>
        <taxon>Actinomycetota</taxon>
        <taxon>Actinomycetes</taxon>
        <taxon>Pseudonocardiales</taxon>
        <taxon>Pseudonocardiaceae</taxon>
        <taxon>Amycolatopsis</taxon>
    </lineage>
</organism>
<feature type="transmembrane region" description="Helical" evidence="1">
    <location>
        <begin position="66"/>
        <end position="88"/>
    </location>
</feature>